<gene>
    <name evidence="5" type="ORF">BDK51DRAFT_33400</name>
</gene>
<dbReference type="InterPro" id="IPR001356">
    <property type="entry name" value="HD"/>
</dbReference>
<dbReference type="EMBL" id="KZ993838">
    <property type="protein sequence ID" value="RKO94685.1"/>
    <property type="molecule type" value="Genomic_DNA"/>
</dbReference>
<feature type="compositionally biased region" description="Basic and acidic residues" evidence="3">
    <location>
        <begin position="123"/>
        <end position="145"/>
    </location>
</feature>
<reference evidence="6" key="1">
    <citation type="journal article" date="2018" name="Nat. Microbiol.">
        <title>Leveraging single-cell genomics to expand the fungal tree of life.</title>
        <authorList>
            <person name="Ahrendt S.R."/>
            <person name="Quandt C.A."/>
            <person name="Ciobanu D."/>
            <person name="Clum A."/>
            <person name="Salamov A."/>
            <person name="Andreopoulos B."/>
            <person name="Cheng J.F."/>
            <person name="Woyke T."/>
            <person name="Pelin A."/>
            <person name="Henrissat B."/>
            <person name="Reynolds N.K."/>
            <person name="Benny G.L."/>
            <person name="Smith M.E."/>
            <person name="James T.Y."/>
            <person name="Grigoriev I.V."/>
        </authorList>
    </citation>
    <scope>NUCLEOTIDE SEQUENCE [LARGE SCALE GENOMIC DNA]</scope>
</reference>
<comment type="subcellular location">
    <subcellularLocation>
        <location evidence="1 2">Nucleus</location>
    </subcellularLocation>
</comment>
<proteinExistence type="predicted"/>
<keyword evidence="1 2" id="KW-0539">Nucleus</keyword>
<keyword evidence="1 2" id="KW-0238">DNA-binding</keyword>
<feature type="compositionally biased region" description="Basic and acidic residues" evidence="3">
    <location>
        <begin position="168"/>
        <end position="180"/>
    </location>
</feature>
<accession>A0A4P9WQL2</accession>
<evidence type="ECO:0000256" key="2">
    <source>
        <dbReference type="RuleBase" id="RU000682"/>
    </source>
</evidence>
<feature type="compositionally biased region" description="Basic and acidic residues" evidence="3">
    <location>
        <begin position="74"/>
        <end position="100"/>
    </location>
</feature>
<evidence type="ECO:0000256" key="3">
    <source>
        <dbReference type="SAM" id="MobiDB-lite"/>
    </source>
</evidence>
<feature type="compositionally biased region" description="Low complexity" evidence="3">
    <location>
        <begin position="149"/>
        <end position="167"/>
    </location>
</feature>
<dbReference type="GO" id="GO:0003677">
    <property type="term" value="F:DNA binding"/>
    <property type="evidence" value="ECO:0007669"/>
    <property type="project" value="UniProtKB-UniRule"/>
</dbReference>
<dbReference type="CDD" id="cd00086">
    <property type="entry name" value="homeodomain"/>
    <property type="match status" value="1"/>
</dbReference>
<dbReference type="Proteomes" id="UP000269721">
    <property type="component" value="Unassembled WGS sequence"/>
</dbReference>
<feature type="domain" description="Homeobox" evidence="4">
    <location>
        <begin position="7"/>
        <end position="68"/>
    </location>
</feature>
<feature type="region of interest" description="Disordered" evidence="3">
    <location>
        <begin position="67"/>
        <end position="181"/>
    </location>
</feature>
<dbReference type="GO" id="GO:0005634">
    <property type="term" value="C:nucleus"/>
    <property type="evidence" value="ECO:0007669"/>
    <property type="project" value="UniProtKB-SubCell"/>
</dbReference>
<evidence type="ECO:0000256" key="1">
    <source>
        <dbReference type="PROSITE-ProRule" id="PRU00108"/>
    </source>
</evidence>
<evidence type="ECO:0000313" key="6">
    <source>
        <dbReference type="Proteomes" id="UP000269721"/>
    </source>
</evidence>
<name>A0A4P9WQL2_9FUNG</name>
<evidence type="ECO:0000313" key="5">
    <source>
        <dbReference type="EMBL" id="RKO94685.1"/>
    </source>
</evidence>
<dbReference type="AlphaFoldDB" id="A0A4P9WQL2"/>
<dbReference type="SUPFAM" id="SSF46689">
    <property type="entry name" value="Homeodomain-like"/>
    <property type="match status" value="1"/>
</dbReference>
<feature type="DNA-binding region" description="Homeobox" evidence="1">
    <location>
        <begin position="9"/>
        <end position="69"/>
    </location>
</feature>
<dbReference type="Pfam" id="PF00046">
    <property type="entry name" value="Homeodomain"/>
    <property type="match status" value="1"/>
</dbReference>
<sequence length="248" mass="27749">MSESQSIERKNFNKLLTNEQVDSLQNYYSTVEKMPRRAAKTELSKLYGIEAVLITKWFQSRRNKDKAALKKQATTKDKNITDEQNNKEENHDTMNCKEDNEGNFLNGGDMKLTSNELTVTNVSDKRDPIKDEPVATKDDNKKNKIDVPSGSTSKKTIKVSKTSSKSSNKADVKVSDESQKQEIISQGTVLGSTNVTLSRLVLPMTTEEKTESTSKTVSEKIETVPKKIVKKPKKKESKKSVVSSVNIA</sequence>
<keyword evidence="6" id="KW-1185">Reference proteome</keyword>
<feature type="region of interest" description="Disordered" evidence="3">
    <location>
        <begin position="229"/>
        <end position="248"/>
    </location>
</feature>
<evidence type="ECO:0000259" key="4">
    <source>
        <dbReference type="PROSITE" id="PS50071"/>
    </source>
</evidence>
<keyword evidence="1 2" id="KW-0371">Homeobox</keyword>
<dbReference type="SMART" id="SM00389">
    <property type="entry name" value="HOX"/>
    <property type="match status" value="1"/>
</dbReference>
<dbReference type="Gene3D" id="1.10.10.60">
    <property type="entry name" value="Homeodomain-like"/>
    <property type="match status" value="1"/>
</dbReference>
<protein>
    <recommendedName>
        <fullName evidence="4">Homeobox domain-containing protein</fullName>
    </recommendedName>
</protein>
<organism evidence="5 6">
    <name type="scientific">Blyttiomyces helicus</name>
    <dbReference type="NCBI Taxonomy" id="388810"/>
    <lineage>
        <taxon>Eukaryota</taxon>
        <taxon>Fungi</taxon>
        <taxon>Fungi incertae sedis</taxon>
        <taxon>Chytridiomycota</taxon>
        <taxon>Chytridiomycota incertae sedis</taxon>
        <taxon>Chytridiomycetes</taxon>
        <taxon>Chytridiomycetes incertae sedis</taxon>
        <taxon>Blyttiomyces</taxon>
    </lineage>
</organism>
<dbReference type="PROSITE" id="PS50071">
    <property type="entry name" value="HOMEOBOX_2"/>
    <property type="match status" value="1"/>
</dbReference>
<dbReference type="InterPro" id="IPR009057">
    <property type="entry name" value="Homeodomain-like_sf"/>
</dbReference>
<feature type="compositionally biased region" description="Polar residues" evidence="3">
    <location>
        <begin position="112"/>
        <end position="122"/>
    </location>
</feature>